<proteinExistence type="inferred from homology"/>
<dbReference type="PANTHER" id="PTHR47505:SF1">
    <property type="entry name" value="DNA UTILIZATION PROTEIN YHGH"/>
    <property type="match status" value="1"/>
</dbReference>
<gene>
    <name evidence="3" type="ORF">H9950_00980</name>
</gene>
<feature type="domain" description="Phosphoribosyltransferase" evidence="2">
    <location>
        <begin position="141"/>
        <end position="229"/>
    </location>
</feature>
<dbReference type="InterPro" id="IPR000836">
    <property type="entry name" value="PRTase_dom"/>
</dbReference>
<evidence type="ECO:0000313" key="4">
    <source>
        <dbReference type="Proteomes" id="UP000823862"/>
    </source>
</evidence>
<dbReference type="Gene3D" id="3.40.50.2020">
    <property type="match status" value="1"/>
</dbReference>
<reference evidence="3" key="1">
    <citation type="journal article" date="2021" name="PeerJ">
        <title>Extensive microbial diversity within the chicken gut microbiome revealed by metagenomics and culture.</title>
        <authorList>
            <person name="Gilroy R."/>
            <person name="Ravi A."/>
            <person name="Getino M."/>
            <person name="Pursley I."/>
            <person name="Horton D.L."/>
            <person name="Alikhan N.F."/>
            <person name="Baker D."/>
            <person name="Gharbi K."/>
            <person name="Hall N."/>
            <person name="Watson M."/>
            <person name="Adriaenssens E.M."/>
            <person name="Foster-Nyarko E."/>
            <person name="Jarju S."/>
            <person name="Secka A."/>
            <person name="Antonio M."/>
            <person name="Oren A."/>
            <person name="Chaudhuri R.R."/>
            <person name="La Ragione R."/>
            <person name="Hildebrand F."/>
            <person name="Pallen M.J."/>
        </authorList>
    </citation>
    <scope>NUCLEOTIDE SEQUENCE</scope>
    <source>
        <strain evidence="3">ChiHjej12B11-9795</strain>
    </source>
</reference>
<sequence length="234" mass="25712">MWKIGRIWLCSLWRLLVPRCCVVCGNTLQEGEEVVCLRCNMDLPRTGYHLKPDNPVERALWAKMPLVRASSYVYYRRGGSYASVLHLLKYKGRKDIALSLGKQAAAELMPSGFFEGVDVIVPVPLHPRKQRSRGYNQSEWLARGLSAVTGIPVDGKSVTRDKDTDTQTHKSVMERQDNVAGIFSLHAPEAFKGKHVLIVDDVFTTGATVTACADALDGVEGVQVSVLTLAVAGS</sequence>
<name>A0A9D2HVY5_9BACE</name>
<comment type="caution">
    <text evidence="3">The sequence shown here is derived from an EMBL/GenBank/DDBJ whole genome shotgun (WGS) entry which is preliminary data.</text>
</comment>
<dbReference type="CDD" id="cd06223">
    <property type="entry name" value="PRTases_typeI"/>
    <property type="match status" value="1"/>
</dbReference>
<reference evidence="3" key="2">
    <citation type="submission" date="2021-04" db="EMBL/GenBank/DDBJ databases">
        <authorList>
            <person name="Gilroy R."/>
        </authorList>
    </citation>
    <scope>NUCLEOTIDE SEQUENCE</scope>
    <source>
        <strain evidence="3">ChiHjej12B11-9795</strain>
    </source>
</reference>
<comment type="similarity">
    <text evidence="1">Belongs to the ComF/GntX family.</text>
</comment>
<dbReference type="InterPro" id="IPR051910">
    <property type="entry name" value="ComF/GntX_DNA_util-trans"/>
</dbReference>
<dbReference type="SUPFAM" id="SSF53271">
    <property type="entry name" value="PRTase-like"/>
    <property type="match status" value="1"/>
</dbReference>
<protein>
    <submittedName>
        <fullName evidence="3">ComF family protein</fullName>
    </submittedName>
</protein>
<evidence type="ECO:0000259" key="2">
    <source>
        <dbReference type="Pfam" id="PF00156"/>
    </source>
</evidence>
<evidence type="ECO:0000313" key="3">
    <source>
        <dbReference type="EMBL" id="HJA84772.1"/>
    </source>
</evidence>
<dbReference type="InterPro" id="IPR029057">
    <property type="entry name" value="PRTase-like"/>
</dbReference>
<dbReference type="Proteomes" id="UP000823862">
    <property type="component" value="Unassembled WGS sequence"/>
</dbReference>
<dbReference type="PANTHER" id="PTHR47505">
    <property type="entry name" value="DNA UTILIZATION PROTEIN YHGH"/>
    <property type="match status" value="1"/>
</dbReference>
<evidence type="ECO:0000256" key="1">
    <source>
        <dbReference type="ARBA" id="ARBA00008007"/>
    </source>
</evidence>
<organism evidence="3 4">
    <name type="scientific">Candidatus Bacteroides avicola</name>
    <dbReference type="NCBI Taxonomy" id="2838468"/>
    <lineage>
        <taxon>Bacteria</taxon>
        <taxon>Pseudomonadati</taxon>
        <taxon>Bacteroidota</taxon>
        <taxon>Bacteroidia</taxon>
        <taxon>Bacteroidales</taxon>
        <taxon>Bacteroidaceae</taxon>
        <taxon>Bacteroides</taxon>
    </lineage>
</organism>
<accession>A0A9D2HVY5</accession>
<dbReference type="AlphaFoldDB" id="A0A9D2HVY5"/>
<dbReference type="EMBL" id="DWZI01000004">
    <property type="protein sequence ID" value="HJA84772.1"/>
    <property type="molecule type" value="Genomic_DNA"/>
</dbReference>
<dbReference type="Pfam" id="PF00156">
    <property type="entry name" value="Pribosyltran"/>
    <property type="match status" value="1"/>
</dbReference>